<proteinExistence type="predicted"/>
<organism evidence="2 3">
    <name type="scientific">Albula glossodonta</name>
    <name type="common">roundjaw bonefish</name>
    <dbReference type="NCBI Taxonomy" id="121402"/>
    <lineage>
        <taxon>Eukaryota</taxon>
        <taxon>Metazoa</taxon>
        <taxon>Chordata</taxon>
        <taxon>Craniata</taxon>
        <taxon>Vertebrata</taxon>
        <taxon>Euteleostomi</taxon>
        <taxon>Actinopterygii</taxon>
        <taxon>Neopterygii</taxon>
        <taxon>Teleostei</taxon>
        <taxon>Albuliformes</taxon>
        <taxon>Albulidae</taxon>
        <taxon>Albula</taxon>
    </lineage>
</organism>
<feature type="non-terminal residue" evidence="2">
    <location>
        <position position="1"/>
    </location>
</feature>
<dbReference type="Proteomes" id="UP000824540">
    <property type="component" value="Unassembled WGS sequence"/>
</dbReference>
<name>A0A8T2NGX3_9TELE</name>
<feature type="non-terminal residue" evidence="2">
    <location>
        <position position="105"/>
    </location>
</feature>
<evidence type="ECO:0000313" key="3">
    <source>
        <dbReference type="Proteomes" id="UP000824540"/>
    </source>
</evidence>
<keyword evidence="3" id="KW-1185">Reference proteome</keyword>
<protein>
    <submittedName>
        <fullName evidence="2">Uncharacterized protein</fullName>
    </submittedName>
</protein>
<comment type="caution">
    <text evidence="2">The sequence shown here is derived from an EMBL/GenBank/DDBJ whole genome shotgun (WGS) entry which is preliminary data.</text>
</comment>
<reference evidence="2" key="1">
    <citation type="thesis" date="2021" institute="BYU ScholarsArchive" country="Provo, UT, USA">
        <title>Applications of and Algorithms for Genome Assembly and Genomic Analyses with an Emphasis on Marine Teleosts.</title>
        <authorList>
            <person name="Pickett B.D."/>
        </authorList>
    </citation>
    <scope>NUCLEOTIDE SEQUENCE</scope>
    <source>
        <strain evidence="2">HI-2016</strain>
    </source>
</reference>
<evidence type="ECO:0000256" key="1">
    <source>
        <dbReference type="SAM" id="MobiDB-lite"/>
    </source>
</evidence>
<gene>
    <name evidence="2" type="ORF">JZ751_024370</name>
</gene>
<dbReference type="AlphaFoldDB" id="A0A8T2NGX3"/>
<feature type="region of interest" description="Disordered" evidence="1">
    <location>
        <begin position="25"/>
        <end position="45"/>
    </location>
</feature>
<accession>A0A8T2NGX3</accession>
<dbReference type="EMBL" id="JAFBMS010000060">
    <property type="protein sequence ID" value="KAG9338976.1"/>
    <property type="molecule type" value="Genomic_DNA"/>
</dbReference>
<sequence length="105" mass="11199">AGGVSTLSAQILGWWGVKEGGGESERGLLWGLEHPENPPTGDPPAACATLQREREGAVERRRQRGPRLRCLQLRLRIGPPPSAPFRFRAHGLTAACAAGLTAVKP</sequence>
<evidence type="ECO:0000313" key="2">
    <source>
        <dbReference type="EMBL" id="KAG9338976.1"/>
    </source>
</evidence>